<reference evidence="3 4" key="1">
    <citation type="journal article" date="2019" name="Nat. Microbiol.">
        <title>Mediterranean grassland soil C-N compound turnover is dependent on rainfall and depth, and is mediated by genomically divergent microorganisms.</title>
        <authorList>
            <person name="Diamond S."/>
            <person name="Andeer P.F."/>
            <person name="Li Z."/>
            <person name="Crits-Christoph A."/>
            <person name="Burstein D."/>
            <person name="Anantharaman K."/>
            <person name="Lane K.R."/>
            <person name="Thomas B.C."/>
            <person name="Pan C."/>
            <person name="Northen T.R."/>
            <person name="Banfield J.F."/>
        </authorList>
    </citation>
    <scope>NUCLEOTIDE SEQUENCE [LARGE SCALE GENOMIC DNA]</scope>
    <source>
        <strain evidence="2">NP_5</strain>
        <strain evidence="1">NP_7</strain>
    </source>
</reference>
<protein>
    <recommendedName>
        <fullName evidence="5">DZANK-type domain-containing protein</fullName>
    </recommendedName>
</protein>
<evidence type="ECO:0000313" key="3">
    <source>
        <dbReference type="Proteomes" id="UP000320048"/>
    </source>
</evidence>
<dbReference type="EMBL" id="VBAO01000133">
    <property type="protein sequence ID" value="TMI82298.1"/>
    <property type="molecule type" value="Genomic_DNA"/>
</dbReference>
<evidence type="ECO:0008006" key="5">
    <source>
        <dbReference type="Google" id="ProtNLM"/>
    </source>
</evidence>
<dbReference type="EMBL" id="VBAM01000163">
    <property type="protein sequence ID" value="TMJ13313.1"/>
    <property type="molecule type" value="Genomic_DNA"/>
</dbReference>
<gene>
    <name evidence="2" type="ORF">E6H02_05230</name>
    <name evidence="1" type="ORF">E6H04_05010</name>
</gene>
<evidence type="ECO:0000313" key="1">
    <source>
        <dbReference type="EMBL" id="TMI82298.1"/>
    </source>
</evidence>
<sequence>MPTAVIAICSNPDCSRHAAAPYASELPQSCPTCGALMLDRCWKCERSLTDPFTAYCTHCGVPLKRILPRLEPRAPLLAICANPECDGAVETMLIASQPSRCPKCHSPLISHCWKCGARVVDRQQHYCQVCGVPLKRLAVRPG</sequence>
<accession>A0A537LZ66</accession>
<proteinExistence type="predicted"/>
<evidence type="ECO:0000313" key="2">
    <source>
        <dbReference type="EMBL" id="TMJ13313.1"/>
    </source>
</evidence>
<organism evidence="2 4">
    <name type="scientific">Candidatus Segetimicrobium genomatis</name>
    <dbReference type="NCBI Taxonomy" id="2569760"/>
    <lineage>
        <taxon>Bacteria</taxon>
        <taxon>Bacillati</taxon>
        <taxon>Candidatus Sysuimicrobiota</taxon>
        <taxon>Candidatus Sysuimicrobiia</taxon>
        <taxon>Candidatus Sysuimicrobiales</taxon>
        <taxon>Candidatus Segetimicrobiaceae</taxon>
        <taxon>Candidatus Segetimicrobium</taxon>
    </lineage>
</organism>
<dbReference type="Proteomes" id="UP000320393">
    <property type="component" value="Unassembled WGS sequence"/>
</dbReference>
<comment type="caution">
    <text evidence="2">The sequence shown here is derived from an EMBL/GenBank/DDBJ whole genome shotgun (WGS) entry which is preliminary data.</text>
</comment>
<evidence type="ECO:0000313" key="4">
    <source>
        <dbReference type="Proteomes" id="UP000320393"/>
    </source>
</evidence>
<dbReference type="Proteomes" id="UP000320048">
    <property type="component" value="Unassembled WGS sequence"/>
</dbReference>
<dbReference type="AlphaFoldDB" id="A0A537LZ66"/>
<name>A0A537LZ66_9BACT</name>